<protein>
    <submittedName>
        <fullName evidence="10">1,4-dihydroxy-2-naphthoate octaprenyltransferase</fullName>
    </submittedName>
</protein>
<organism evidence="10 11">
    <name type="scientific">Halomonas korlensis</name>
    <dbReference type="NCBI Taxonomy" id="463301"/>
    <lineage>
        <taxon>Bacteria</taxon>
        <taxon>Pseudomonadati</taxon>
        <taxon>Pseudomonadota</taxon>
        <taxon>Gammaproteobacteria</taxon>
        <taxon>Oceanospirillales</taxon>
        <taxon>Halomonadaceae</taxon>
        <taxon>Halomonas</taxon>
    </lineage>
</organism>
<dbReference type="PANTHER" id="PTHR13929">
    <property type="entry name" value="1,4-DIHYDROXY-2-NAPHTHOATE OCTAPRENYLTRANSFERASE"/>
    <property type="match status" value="1"/>
</dbReference>
<evidence type="ECO:0000313" key="11">
    <source>
        <dbReference type="Proteomes" id="UP000198693"/>
    </source>
</evidence>
<keyword evidence="5 10" id="KW-0808">Transferase</keyword>
<dbReference type="Pfam" id="PF01040">
    <property type="entry name" value="UbiA"/>
    <property type="match status" value="1"/>
</dbReference>
<dbReference type="Gene3D" id="1.10.357.140">
    <property type="entry name" value="UbiA prenyltransferase"/>
    <property type="match status" value="1"/>
</dbReference>
<feature type="transmembrane region" description="Helical" evidence="9">
    <location>
        <begin position="134"/>
        <end position="151"/>
    </location>
</feature>
<dbReference type="EMBL" id="FPBP01000008">
    <property type="protein sequence ID" value="SFU76941.1"/>
    <property type="molecule type" value="Genomic_DNA"/>
</dbReference>
<reference evidence="11" key="1">
    <citation type="submission" date="2016-10" db="EMBL/GenBank/DDBJ databases">
        <authorList>
            <person name="Varghese N."/>
            <person name="Submissions S."/>
        </authorList>
    </citation>
    <scope>NUCLEOTIDE SEQUENCE [LARGE SCALE GENOMIC DNA]</scope>
    <source>
        <strain evidence="11">CGMCC 1.6981</strain>
    </source>
</reference>
<keyword evidence="4" id="KW-1003">Cell membrane</keyword>
<evidence type="ECO:0000256" key="4">
    <source>
        <dbReference type="ARBA" id="ARBA00022475"/>
    </source>
</evidence>
<evidence type="ECO:0000256" key="2">
    <source>
        <dbReference type="ARBA" id="ARBA00004863"/>
    </source>
</evidence>
<feature type="transmembrane region" description="Helical" evidence="9">
    <location>
        <begin position="284"/>
        <end position="309"/>
    </location>
</feature>
<name>A0A1I7IVP4_9GAMM</name>
<proteinExistence type="predicted"/>
<dbReference type="InterPro" id="IPR000537">
    <property type="entry name" value="UbiA_prenyltransferase"/>
</dbReference>
<feature type="transmembrane region" description="Helical" evidence="9">
    <location>
        <begin position="158"/>
        <end position="179"/>
    </location>
</feature>
<dbReference type="UniPathway" id="UPA00079"/>
<dbReference type="OrthoDB" id="3344514at2"/>
<feature type="transmembrane region" description="Helical" evidence="9">
    <location>
        <begin position="253"/>
        <end position="272"/>
    </location>
</feature>
<dbReference type="GO" id="GO:0042371">
    <property type="term" value="P:vitamin K biosynthetic process"/>
    <property type="evidence" value="ECO:0007669"/>
    <property type="project" value="TreeGrafter"/>
</dbReference>
<evidence type="ECO:0000256" key="7">
    <source>
        <dbReference type="ARBA" id="ARBA00022989"/>
    </source>
</evidence>
<sequence length="310" mass="32853">MPRSFSANRLAGRATSAIALARAARPNFLVLAPLCGLLGVLLAARQPVMLSGYDIVLVLVGGLLAHVAVNLLNEYEDFRSGLDLLTRRTPFSGGSGALPETPQAAPWVLAAGLGALACVMAIGVYFLWLRGWSMLIIGLGGVGLVLAYTRWITRRPWLCLLAPGLGFGPVMVLGTLVALGGQVDATAMTIAGVSLSLVSELLLLNQFPDLEADRRSGRRHLPIVLGLKLASRLAMVLLLGAYGLIALGQLSGALPMAVWLAWATFPAALWVVWQLPDALEERQLMLRVLSINVATLLTTLALLGIGLWLA</sequence>
<keyword evidence="8 9" id="KW-0472">Membrane</keyword>
<dbReference type="STRING" id="463301.SAMN04487955_10873"/>
<feature type="transmembrane region" description="Helical" evidence="9">
    <location>
        <begin position="185"/>
        <end position="204"/>
    </location>
</feature>
<dbReference type="RefSeq" id="WP_089796141.1">
    <property type="nucleotide sequence ID" value="NZ_FPBP01000008.1"/>
</dbReference>
<feature type="transmembrane region" description="Helical" evidence="9">
    <location>
        <begin position="107"/>
        <end position="128"/>
    </location>
</feature>
<keyword evidence="6 9" id="KW-0812">Transmembrane</keyword>
<feature type="transmembrane region" description="Helical" evidence="9">
    <location>
        <begin position="53"/>
        <end position="72"/>
    </location>
</feature>
<gene>
    <name evidence="10" type="ORF">SAMN04487955_10873</name>
</gene>
<dbReference type="InterPro" id="IPR026046">
    <property type="entry name" value="UBIAD1"/>
</dbReference>
<dbReference type="GO" id="GO:0004659">
    <property type="term" value="F:prenyltransferase activity"/>
    <property type="evidence" value="ECO:0007669"/>
    <property type="project" value="InterPro"/>
</dbReference>
<dbReference type="GO" id="GO:0009234">
    <property type="term" value="P:menaquinone biosynthetic process"/>
    <property type="evidence" value="ECO:0007669"/>
    <property type="project" value="UniProtKB-UniPathway"/>
</dbReference>
<evidence type="ECO:0000256" key="8">
    <source>
        <dbReference type="ARBA" id="ARBA00023136"/>
    </source>
</evidence>
<evidence type="ECO:0000313" key="10">
    <source>
        <dbReference type="EMBL" id="SFU76941.1"/>
    </source>
</evidence>
<evidence type="ECO:0000256" key="3">
    <source>
        <dbReference type="ARBA" id="ARBA00022428"/>
    </source>
</evidence>
<evidence type="ECO:0000256" key="1">
    <source>
        <dbReference type="ARBA" id="ARBA00004141"/>
    </source>
</evidence>
<dbReference type="PIRSF" id="PIRSF005355">
    <property type="entry name" value="UBIAD1"/>
    <property type="match status" value="1"/>
</dbReference>
<evidence type="ECO:0000256" key="6">
    <source>
        <dbReference type="ARBA" id="ARBA00022692"/>
    </source>
</evidence>
<keyword evidence="7 9" id="KW-1133">Transmembrane helix</keyword>
<dbReference type="CDD" id="cd13962">
    <property type="entry name" value="PT_UbiA_UBIAD1"/>
    <property type="match status" value="1"/>
</dbReference>
<evidence type="ECO:0000256" key="5">
    <source>
        <dbReference type="ARBA" id="ARBA00022679"/>
    </source>
</evidence>
<keyword evidence="3" id="KW-0474">Menaquinone biosynthesis</keyword>
<keyword evidence="11" id="KW-1185">Reference proteome</keyword>
<comment type="subcellular location">
    <subcellularLocation>
        <location evidence="1">Membrane</location>
        <topology evidence="1">Multi-pass membrane protein</topology>
    </subcellularLocation>
</comment>
<dbReference type="GO" id="GO:0016020">
    <property type="term" value="C:membrane"/>
    <property type="evidence" value="ECO:0007669"/>
    <property type="project" value="UniProtKB-SubCell"/>
</dbReference>
<dbReference type="InterPro" id="IPR044878">
    <property type="entry name" value="UbiA_sf"/>
</dbReference>
<feature type="transmembrane region" description="Helical" evidence="9">
    <location>
        <begin position="225"/>
        <end position="247"/>
    </location>
</feature>
<dbReference type="Proteomes" id="UP000198693">
    <property type="component" value="Unassembled WGS sequence"/>
</dbReference>
<comment type="pathway">
    <text evidence="2">Quinol/quinone metabolism; menaquinone biosynthesis.</text>
</comment>
<accession>A0A1I7IVP4</accession>
<dbReference type="AlphaFoldDB" id="A0A1I7IVP4"/>
<evidence type="ECO:0000256" key="9">
    <source>
        <dbReference type="SAM" id="Phobius"/>
    </source>
</evidence>
<dbReference type="PANTHER" id="PTHR13929:SF0">
    <property type="entry name" value="UBIA PRENYLTRANSFERASE DOMAIN-CONTAINING PROTEIN 1"/>
    <property type="match status" value="1"/>
</dbReference>